<reference evidence="7 8" key="1">
    <citation type="submission" date="2020-08" db="EMBL/GenBank/DDBJ databases">
        <title>Bridging the membrane lipid divide: bacteria of the FCB group superphylum have the potential to synthesize archaeal ether lipids.</title>
        <authorList>
            <person name="Villanueva L."/>
            <person name="Von Meijenfeldt F.A.B."/>
            <person name="Westbye A.B."/>
            <person name="Yadav S."/>
            <person name="Hopmans E.C."/>
            <person name="Dutilh B.E."/>
            <person name="Sinninghe Damste J.S."/>
        </authorList>
    </citation>
    <scope>NUCLEOTIDE SEQUENCE [LARGE SCALE GENOMIC DNA]</scope>
    <source>
        <strain evidence="7">NIOZ-UU27</strain>
    </source>
</reference>
<name>A0A8J6MZI6_9DELT</name>
<dbReference type="PANTHER" id="PTHR30349">
    <property type="entry name" value="PHAGE INTEGRASE-RELATED"/>
    <property type="match status" value="1"/>
</dbReference>
<dbReference type="InterPro" id="IPR002104">
    <property type="entry name" value="Integrase_catalytic"/>
</dbReference>
<comment type="similarity">
    <text evidence="1">Belongs to the 'phage' integrase family.</text>
</comment>
<feature type="domain" description="Tyr recombinase" evidence="5">
    <location>
        <begin position="91"/>
        <end position="259"/>
    </location>
</feature>
<dbReference type="GO" id="GO:0003677">
    <property type="term" value="F:DNA binding"/>
    <property type="evidence" value="ECO:0007669"/>
    <property type="project" value="UniProtKB-UniRule"/>
</dbReference>
<dbReference type="PROSITE" id="PS51900">
    <property type="entry name" value="CB"/>
    <property type="match status" value="1"/>
</dbReference>
<dbReference type="InterPro" id="IPR050090">
    <property type="entry name" value="Tyrosine_recombinase_XerCD"/>
</dbReference>
<feature type="domain" description="Core-binding (CB)" evidence="6">
    <location>
        <begin position="1"/>
        <end position="65"/>
    </location>
</feature>
<sequence>MHKKNTVKSYQALISRFNHDFGERSIESVTTDNILGFLNEITEGNKQQTKRIKYAHLSAFFNFIRANINPDFRSPCDSPMLRKMFRARPMISWEIIEKDVIDEIIFTTPKLRNRLMLELMARGGMRVGEVLKLRPRDVNSRKLTLRDPKSGKEREHVFIPQKVADRLKEYISEKRIQPNQKIFPICYEAARTMVKKAGDKVGIRLRPHDLRRHAATYASRSGVPIEIVSKVILRHANLSTTQIYLGKVPDTEAMRWIENLYA</sequence>
<dbReference type="AlphaFoldDB" id="A0A8J6MZI6"/>
<accession>A0A8J6MZI6</accession>
<evidence type="ECO:0000313" key="7">
    <source>
        <dbReference type="EMBL" id="MBC8176941.1"/>
    </source>
</evidence>
<comment type="caution">
    <text evidence="7">The sequence shown here is derived from an EMBL/GenBank/DDBJ whole genome shotgun (WGS) entry which is preliminary data.</text>
</comment>
<evidence type="ECO:0000256" key="1">
    <source>
        <dbReference type="ARBA" id="ARBA00008857"/>
    </source>
</evidence>
<dbReference type="Gene3D" id="1.10.150.130">
    <property type="match status" value="1"/>
</dbReference>
<evidence type="ECO:0000256" key="3">
    <source>
        <dbReference type="ARBA" id="ARBA00023172"/>
    </source>
</evidence>
<keyword evidence="3" id="KW-0233">DNA recombination</keyword>
<evidence type="ECO:0000259" key="5">
    <source>
        <dbReference type="PROSITE" id="PS51898"/>
    </source>
</evidence>
<dbReference type="PROSITE" id="PS51898">
    <property type="entry name" value="TYR_RECOMBINASE"/>
    <property type="match status" value="1"/>
</dbReference>
<protein>
    <submittedName>
        <fullName evidence="7">Site-specific integrase</fullName>
    </submittedName>
</protein>
<keyword evidence="2 4" id="KW-0238">DNA-binding</keyword>
<evidence type="ECO:0000256" key="2">
    <source>
        <dbReference type="ARBA" id="ARBA00023125"/>
    </source>
</evidence>
<proteinExistence type="inferred from homology"/>
<dbReference type="GO" id="GO:0006310">
    <property type="term" value="P:DNA recombination"/>
    <property type="evidence" value="ECO:0007669"/>
    <property type="project" value="UniProtKB-KW"/>
</dbReference>
<dbReference type="GO" id="GO:0015074">
    <property type="term" value="P:DNA integration"/>
    <property type="evidence" value="ECO:0007669"/>
    <property type="project" value="InterPro"/>
</dbReference>
<dbReference type="InterPro" id="IPR013762">
    <property type="entry name" value="Integrase-like_cat_sf"/>
</dbReference>
<dbReference type="InterPro" id="IPR044068">
    <property type="entry name" value="CB"/>
</dbReference>
<organism evidence="7 8">
    <name type="scientific">Candidatus Desulfacyla euxinica</name>
    <dbReference type="NCBI Taxonomy" id="2841693"/>
    <lineage>
        <taxon>Bacteria</taxon>
        <taxon>Deltaproteobacteria</taxon>
        <taxon>Candidatus Desulfacyla</taxon>
    </lineage>
</organism>
<evidence type="ECO:0000259" key="6">
    <source>
        <dbReference type="PROSITE" id="PS51900"/>
    </source>
</evidence>
<dbReference type="Gene3D" id="1.10.443.10">
    <property type="entry name" value="Intergrase catalytic core"/>
    <property type="match status" value="1"/>
</dbReference>
<dbReference type="Pfam" id="PF00589">
    <property type="entry name" value="Phage_integrase"/>
    <property type="match status" value="1"/>
</dbReference>
<dbReference type="InterPro" id="IPR010998">
    <property type="entry name" value="Integrase_recombinase_N"/>
</dbReference>
<dbReference type="SUPFAM" id="SSF56349">
    <property type="entry name" value="DNA breaking-rejoining enzymes"/>
    <property type="match status" value="1"/>
</dbReference>
<dbReference type="InterPro" id="IPR011010">
    <property type="entry name" value="DNA_brk_join_enz"/>
</dbReference>
<dbReference type="CDD" id="cd00397">
    <property type="entry name" value="DNA_BRE_C"/>
    <property type="match status" value="1"/>
</dbReference>
<dbReference type="EMBL" id="JACNJD010000175">
    <property type="protein sequence ID" value="MBC8176941.1"/>
    <property type="molecule type" value="Genomic_DNA"/>
</dbReference>
<evidence type="ECO:0000313" key="8">
    <source>
        <dbReference type="Proteomes" id="UP000650524"/>
    </source>
</evidence>
<dbReference type="Proteomes" id="UP000650524">
    <property type="component" value="Unassembled WGS sequence"/>
</dbReference>
<evidence type="ECO:0000256" key="4">
    <source>
        <dbReference type="PROSITE-ProRule" id="PRU01248"/>
    </source>
</evidence>
<gene>
    <name evidence="7" type="ORF">H8E19_06005</name>
</gene>
<dbReference type="PANTHER" id="PTHR30349:SF41">
    <property type="entry name" value="INTEGRASE_RECOMBINASE PROTEIN MJ0367-RELATED"/>
    <property type="match status" value="1"/>
</dbReference>